<proteinExistence type="predicted"/>
<gene>
    <name evidence="2" type="ORF">GUJ93_ZPchr0007g3209</name>
</gene>
<organism evidence="2 3">
    <name type="scientific">Zizania palustris</name>
    <name type="common">Northern wild rice</name>
    <dbReference type="NCBI Taxonomy" id="103762"/>
    <lineage>
        <taxon>Eukaryota</taxon>
        <taxon>Viridiplantae</taxon>
        <taxon>Streptophyta</taxon>
        <taxon>Embryophyta</taxon>
        <taxon>Tracheophyta</taxon>
        <taxon>Spermatophyta</taxon>
        <taxon>Magnoliopsida</taxon>
        <taxon>Liliopsida</taxon>
        <taxon>Poales</taxon>
        <taxon>Poaceae</taxon>
        <taxon>BOP clade</taxon>
        <taxon>Oryzoideae</taxon>
        <taxon>Oryzeae</taxon>
        <taxon>Zizaniinae</taxon>
        <taxon>Zizania</taxon>
    </lineage>
</organism>
<reference evidence="2" key="1">
    <citation type="journal article" date="2021" name="bioRxiv">
        <title>Whole Genome Assembly and Annotation of Northern Wild Rice, Zizania palustris L., Supports a Whole Genome Duplication in the Zizania Genus.</title>
        <authorList>
            <person name="Haas M."/>
            <person name="Kono T."/>
            <person name="Macchietto M."/>
            <person name="Millas R."/>
            <person name="McGilp L."/>
            <person name="Shao M."/>
            <person name="Duquette J."/>
            <person name="Hirsch C.N."/>
            <person name="Kimball J."/>
        </authorList>
    </citation>
    <scope>NUCLEOTIDE SEQUENCE</scope>
    <source>
        <tissue evidence="2">Fresh leaf tissue</tissue>
    </source>
</reference>
<feature type="region of interest" description="Disordered" evidence="1">
    <location>
        <begin position="1"/>
        <end position="23"/>
    </location>
</feature>
<feature type="region of interest" description="Disordered" evidence="1">
    <location>
        <begin position="50"/>
        <end position="70"/>
    </location>
</feature>
<dbReference type="EMBL" id="JAAALK010000282">
    <property type="protein sequence ID" value="KAG8081514.1"/>
    <property type="molecule type" value="Genomic_DNA"/>
</dbReference>
<evidence type="ECO:0000313" key="3">
    <source>
        <dbReference type="Proteomes" id="UP000729402"/>
    </source>
</evidence>
<comment type="caution">
    <text evidence="2">The sequence shown here is derived from an EMBL/GenBank/DDBJ whole genome shotgun (WGS) entry which is preliminary data.</text>
</comment>
<feature type="compositionally biased region" description="Low complexity" evidence="1">
    <location>
        <begin position="60"/>
        <end position="70"/>
    </location>
</feature>
<sequence length="70" mass="7037">MSLDFGRRAGQWPVGNGGAHRNVGPCRGRHGRVGWLVGARPCGEARVQGVGPQGHGAAAGGATLHEAADA</sequence>
<evidence type="ECO:0000256" key="1">
    <source>
        <dbReference type="SAM" id="MobiDB-lite"/>
    </source>
</evidence>
<keyword evidence="3" id="KW-1185">Reference proteome</keyword>
<evidence type="ECO:0000313" key="2">
    <source>
        <dbReference type="EMBL" id="KAG8081514.1"/>
    </source>
</evidence>
<accession>A0A8J5W6N1</accession>
<name>A0A8J5W6N1_ZIZPA</name>
<dbReference type="Proteomes" id="UP000729402">
    <property type="component" value="Unassembled WGS sequence"/>
</dbReference>
<dbReference type="AlphaFoldDB" id="A0A8J5W6N1"/>
<reference evidence="2" key="2">
    <citation type="submission" date="2021-02" db="EMBL/GenBank/DDBJ databases">
        <authorList>
            <person name="Kimball J.A."/>
            <person name="Haas M.W."/>
            <person name="Macchietto M."/>
            <person name="Kono T."/>
            <person name="Duquette J."/>
            <person name="Shao M."/>
        </authorList>
    </citation>
    <scope>NUCLEOTIDE SEQUENCE</scope>
    <source>
        <tissue evidence="2">Fresh leaf tissue</tissue>
    </source>
</reference>
<protein>
    <submittedName>
        <fullName evidence="2">Uncharacterized protein</fullName>
    </submittedName>
</protein>